<dbReference type="CDD" id="cd10027">
    <property type="entry name" value="UDG-F1-like"/>
    <property type="match status" value="1"/>
</dbReference>
<evidence type="ECO:0000256" key="2">
    <source>
        <dbReference type="ARBA" id="ARBA00022763"/>
    </source>
</evidence>
<dbReference type="SUPFAM" id="SSF52141">
    <property type="entry name" value="Uracil-DNA glycosylase-like"/>
    <property type="match status" value="1"/>
</dbReference>
<evidence type="ECO:0000256" key="1">
    <source>
        <dbReference type="ARBA" id="ARBA00008184"/>
    </source>
</evidence>
<dbReference type="NCBIfam" id="TIGR00628">
    <property type="entry name" value="ung"/>
    <property type="match status" value="1"/>
</dbReference>
<comment type="similarity">
    <text evidence="1">Belongs to the uracil-DNA glycosylase (UDG) superfamily. UNG family.</text>
</comment>
<dbReference type="GO" id="GO:0004844">
    <property type="term" value="F:uracil DNA N-glycosylase activity"/>
    <property type="evidence" value="ECO:0007669"/>
    <property type="project" value="InterPro"/>
</dbReference>
<keyword evidence="2" id="KW-0227">DNA damage</keyword>
<dbReference type="InterPro" id="IPR002043">
    <property type="entry name" value="UDG_fam1"/>
</dbReference>
<evidence type="ECO:0000259" key="5">
    <source>
        <dbReference type="SMART" id="SM00986"/>
    </source>
</evidence>
<feature type="domain" description="Uracil-DNA glycosylase-like" evidence="5">
    <location>
        <begin position="56"/>
        <end position="219"/>
    </location>
</feature>
<keyword evidence="4" id="KW-0234">DNA repair</keyword>
<accession>A0A383AVR3</accession>
<dbReference type="AlphaFoldDB" id="A0A383AVR3"/>
<protein>
    <recommendedName>
        <fullName evidence="5">Uracil-DNA glycosylase-like domain-containing protein</fullName>
    </recommendedName>
</protein>
<name>A0A383AVR3_9ZZZZ</name>
<reference evidence="6" key="1">
    <citation type="submission" date="2018-05" db="EMBL/GenBank/DDBJ databases">
        <authorList>
            <person name="Lanie J.A."/>
            <person name="Ng W.-L."/>
            <person name="Kazmierczak K.M."/>
            <person name="Andrzejewski T.M."/>
            <person name="Davidsen T.M."/>
            <person name="Wayne K.J."/>
            <person name="Tettelin H."/>
            <person name="Glass J.I."/>
            <person name="Rusch D."/>
            <person name="Podicherti R."/>
            <person name="Tsui H.-C.T."/>
            <person name="Winkler M.E."/>
        </authorList>
    </citation>
    <scope>NUCLEOTIDE SEQUENCE</scope>
</reference>
<evidence type="ECO:0000256" key="3">
    <source>
        <dbReference type="ARBA" id="ARBA00022801"/>
    </source>
</evidence>
<proteinExistence type="inferred from homology"/>
<gene>
    <name evidence="6" type="ORF">METZ01_LOCUS464092</name>
</gene>
<dbReference type="EMBL" id="UINC01194915">
    <property type="protein sequence ID" value="SVE11238.1"/>
    <property type="molecule type" value="Genomic_DNA"/>
</dbReference>
<feature type="non-terminal residue" evidence="6">
    <location>
        <position position="221"/>
    </location>
</feature>
<sequence>MITTVGNDWDDILEDEFEKLYFQNIINKYNESCELVEQVNLNVFPKRKEEVLNAFKLTAFNKIKVCIVGMDPYPGLCRKKKIPFANGLAFSVNKGCSIPASLKNIFKELKNDLDIENGEHGDLSEWAKQGVFLLNAQLSVVQGSSDSHKFWKPFTDFVIKYISENTEDVIFVVWGRSALKKMDLVDKEKHHIFASSHPSPLGAYRTMGNYHSFNGSKIFSK</sequence>
<dbReference type="GO" id="GO:0097510">
    <property type="term" value="P:base-excision repair, AP site formation via deaminated base removal"/>
    <property type="evidence" value="ECO:0007669"/>
    <property type="project" value="TreeGrafter"/>
</dbReference>
<dbReference type="SMART" id="SM00987">
    <property type="entry name" value="UreE_C"/>
    <property type="match status" value="1"/>
</dbReference>
<dbReference type="NCBIfam" id="NF003592">
    <property type="entry name" value="PRK05254.1-5"/>
    <property type="match status" value="1"/>
</dbReference>
<keyword evidence="3" id="KW-0378">Hydrolase</keyword>
<dbReference type="PANTHER" id="PTHR11264">
    <property type="entry name" value="URACIL-DNA GLYCOSYLASE"/>
    <property type="match status" value="1"/>
</dbReference>
<dbReference type="InterPro" id="IPR005122">
    <property type="entry name" value="Uracil-DNA_glycosylase-like"/>
</dbReference>
<dbReference type="InterPro" id="IPR036895">
    <property type="entry name" value="Uracil-DNA_glycosylase-like_sf"/>
</dbReference>
<dbReference type="Gene3D" id="3.40.470.10">
    <property type="entry name" value="Uracil-DNA glycosylase-like domain"/>
    <property type="match status" value="1"/>
</dbReference>
<dbReference type="SMART" id="SM00986">
    <property type="entry name" value="UDG"/>
    <property type="match status" value="1"/>
</dbReference>
<dbReference type="Pfam" id="PF03167">
    <property type="entry name" value="UDG"/>
    <property type="match status" value="1"/>
</dbReference>
<evidence type="ECO:0000313" key="6">
    <source>
        <dbReference type="EMBL" id="SVE11238.1"/>
    </source>
</evidence>
<evidence type="ECO:0000256" key="4">
    <source>
        <dbReference type="ARBA" id="ARBA00023204"/>
    </source>
</evidence>
<organism evidence="6">
    <name type="scientific">marine metagenome</name>
    <dbReference type="NCBI Taxonomy" id="408172"/>
    <lineage>
        <taxon>unclassified sequences</taxon>
        <taxon>metagenomes</taxon>
        <taxon>ecological metagenomes</taxon>
    </lineage>
</organism>
<dbReference type="PANTHER" id="PTHR11264:SF0">
    <property type="entry name" value="URACIL-DNA GLYCOSYLASE"/>
    <property type="match status" value="1"/>
</dbReference>